<dbReference type="Pfam" id="PF00872">
    <property type="entry name" value="Transposase_mut"/>
    <property type="match status" value="1"/>
</dbReference>
<keyword evidence="3" id="KW-0233">DNA recombination</keyword>
<dbReference type="EMBL" id="AP018930">
    <property type="protein sequence ID" value="BBG25933.1"/>
    <property type="molecule type" value="Genomic_DNA"/>
</dbReference>
<evidence type="ECO:0000313" key="5">
    <source>
        <dbReference type="Proteomes" id="UP000325030"/>
    </source>
</evidence>
<dbReference type="InterPro" id="IPR001207">
    <property type="entry name" value="Transposase_mutator"/>
</dbReference>
<dbReference type="PANTHER" id="PTHR33217">
    <property type="entry name" value="TRANSPOSASE FOR INSERTION SEQUENCE ELEMENT IS1081"/>
    <property type="match status" value="1"/>
</dbReference>
<dbReference type="Proteomes" id="UP000325030">
    <property type="component" value="Chromosome"/>
</dbReference>
<dbReference type="GO" id="GO:0003677">
    <property type="term" value="F:DNA binding"/>
    <property type="evidence" value="ECO:0007669"/>
    <property type="project" value="UniProtKB-KW"/>
</dbReference>
<dbReference type="GO" id="GO:0006313">
    <property type="term" value="P:DNA transposition"/>
    <property type="evidence" value="ECO:0007669"/>
    <property type="project" value="InterPro"/>
</dbReference>
<proteinExistence type="predicted"/>
<evidence type="ECO:0000256" key="1">
    <source>
        <dbReference type="ARBA" id="ARBA00022578"/>
    </source>
</evidence>
<keyword evidence="2" id="KW-0238">DNA-binding</keyword>
<sequence length="150" mass="16724">MSFTTVRLPVVYRNGRRVKTETERELERESEDVEVALLSLYSVLGGKLNVKLISPRLEVKGDFKYVVDGKYVKLRGGKGVLLVAIGVTPEGRRAVLDLVLAEEEGSRSYWSLLARVRRKFNLVLVADGVKALDKAITLSGVHVLRQQCVV</sequence>
<evidence type="ECO:0000256" key="3">
    <source>
        <dbReference type="ARBA" id="ARBA00023172"/>
    </source>
</evidence>
<dbReference type="GO" id="GO:0004803">
    <property type="term" value="F:transposase activity"/>
    <property type="evidence" value="ECO:0007669"/>
    <property type="project" value="InterPro"/>
</dbReference>
<dbReference type="PANTHER" id="PTHR33217:SF7">
    <property type="entry name" value="TRANSPOSASE FOR INSERTION SEQUENCE ELEMENT IS1081"/>
    <property type="match status" value="1"/>
</dbReference>
<reference evidence="5" key="1">
    <citation type="submission" date="2018-09" db="EMBL/GenBank/DDBJ databases">
        <title>Complete Genome Sequencing of Sulfolobus sp. JCM 16834.</title>
        <authorList>
            <person name="Kato S."/>
            <person name="Itoh T."/>
            <person name="Ohkuma M."/>
        </authorList>
    </citation>
    <scope>NUCLEOTIDE SEQUENCE [LARGE SCALE GENOMIC DNA]</scope>
    <source>
        <strain evidence="5">IC-007</strain>
    </source>
</reference>
<evidence type="ECO:0000256" key="2">
    <source>
        <dbReference type="ARBA" id="ARBA00023125"/>
    </source>
</evidence>
<keyword evidence="1" id="KW-0815">Transposition</keyword>
<protein>
    <submittedName>
        <fullName evidence="4">Uncharacterized protein</fullName>
    </submittedName>
</protein>
<evidence type="ECO:0000313" key="4">
    <source>
        <dbReference type="EMBL" id="BBG25933.1"/>
    </source>
</evidence>
<name>A0A510E0B0_9CREN</name>
<gene>
    <name evidence="4" type="ORF">IC007_0438</name>
</gene>
<dbReference type="AlphaFoldDB" id="A0A510E0B0"/>
<organism evidence="4 5">
    <name type="scientific">Sulfuracidifex tepidarius</name>
    <dbReference type="NCBI Taxonomy" id="1294262"/>
    <lineage>
        <taxon>Archaea</taxon>
        <taxon>Thermoproteota</taxon>
        <taxon>Thermoprotei</taxon>
        <taxon>Sulfolobales</taxon>
        <taxon>Sulfolobaceae</taxon>
        <taxon>Sulfuracidifex</taxon>
    </lineage>
</organism>
<accession>A0A510E0B0</accession>